<name>A0A3A4QW40_9BACT</name>
<dbReference type="Proteomes" id="UP000266426">
    <property type="component" value="Unassembled WGS sequence"/>
</dbReference>
<reference evidence="1 2" key="1">
    <citation type="journal article" date="2017" name="ISME J.">
        <title>Energy and carbon metabolisms in a deep terrestrial subsurface fluid microbial community.</title>
        <authorList>
            <person name="Momper L."/>
            <person name="Jungbluth S.P."/>
            <person name="Lee M.D."/>
            <person name="Amend J.P."/>
        </authorList>
    </citation>
    <scope>NUCLEOTIDE SEQUENCE [LARGE SCALE GENOMIC DNA]</scope>
    <source>
        <strain evidence="1">SURF_26</strain>
    </source>
</reference>
<proteinExistence type="predicted"/>
<dbReference type="EMBL" id="QZJZ01000094">
    <property type="protein sequence ID" value="RJP56493.1"/>
    <property type="molecule type" value="Genomic_DNA"/>
</dbReference>
<evidence type="ECO:0000313" key="1">
    <source>
        <dbReference type="EMBL" id="RJP56493.1"/>
    </source>
</evidence>
<dbReference type="AlphaFoldDB" id="A0A3A4QW40"/>
<comment type="caution">
    <text evidence="1">The sequence shown here is derived from an EMBL/GenBank/DDBJ whole genome shotgun (WGS) entry which is preliminary data.</text>
</comment>
<gene>
    <name evidence="1" type="ORF">C4541_12235</name>
</gene>
<protein>
    <submittedName>
        <fullName evidence="1">Uncharacterized protein</fullName>
    </submittedName>
</protein>
<sequence>MSKILIIFILLLLIAKVNQWSENHKLKEVFAAISDTDNTPIQQAYFHTDITNTEIITISSRKTYEVSH</sequence>
<evidence type="ECO:0000313" key="2">
    <source>
        <dbReference type="Proteomes" id="UP000266426"/>
    </source>
</evidence>
<accession>A0A3A4QW40</accession>
<organism evidence="1 2">
    <name type="scientific">Candidatus Auribacter fodinae</name>
    <dbReference type="NCBI Taxonomy" id="2093366"/>
    <lineage>
        <taxon>Bacteria</taxon>
        <taxon>Pseudomonadati</taxon>
        <taxon>Candidatus Auribacterota</taxon>
        <taxon>Candidatus Auribacteria</taxon>
        <taxon>Candidatus Auribacterales</taxon>
        <taxon>Candidatus Auribacteraceae</taxon>
        <taxon>Candidatus Auribacter</taxon>
    </lineage>
</organism>